<protein>
    <submittedName>
        <fullName evidence="2">Uncharacterized protein</fullName>
    </submittedName>
</protein>
<dbReference type="PANTHER" id="PTHR21963:SF1">
    <property type="entry name" value="SPERM-ASSOCIATED ANTIGEN 17"/>
    <property type="match status" value="1"/>
</dbReference>
<dbReference type="GO" id="GO:0003351">
    <property type="term" value="P:epithelial cilium movement involved in extracellular fluid movement"/>
    <property type="evidence" value="ECO:0007669"/>
    <property type="project" value="TreeGrafter"/>
</dbReference>
<organism evidence="2">
    <name type="scientific">Graphocephala atropunctata</name>
    <dbReference type="NCBI Taxonomy" id="36148"/>
    <lineage>
        <taxon>Eukaryota</taxon>
        <taxon>Metazoa</taxon>
        <taxon>Ecdysozoa</taxon>
        <taxon>Arthropoda</taxon>
        <taxon>Hexapoda</taxon>
        <taxon>Insecta</taxon>
        <taxon>Pterygota</taxon>
        <taxon>Neoptera</taxon>
        <taxon>Paraneoptera</taxon>
        <taxon>Hemiptera</taxon>
        <taxon>Auchenorrhyncha</taxon>
        <taxon>Membracoidea</taxon>
        <taxon>Cicadellidae</taxon>
        <taxon>Cicadellinae</taxon>
        <taxon>Cicadellini</taxon>
        <taxon>Graphocephala</taxon>
    </lineage>
</organism>
<dbReference type="InterPro" id="IPR026173">
    <property type="entry name" value="SPAG17"/>
</dbReference>
<dbReference type="GO" id="GO:0005576">
    <property type="term" value="C:extracellular region"/>
    <property type="evidence" value="ECO:0007669"/>
    <property type="project" value="GOC"/>
</dbReference>
<proteinExistence type="predicted"/>
<dbReference type="AlphaFoldDB" id="A0A1B6KT11"/>
<accession>A0A1B6KT11</accession>
<feature type="non-terminal residue" evidence="2">
    <location>
        <position position="174"/>
    </location>
</feature>
<feature type="compositionally biased region" description="Basic and acidic residues" evidence="1">
    <location>
        <begin position="73"/>
        <end position="89"/>
    </location>
</feature>
<evidence type="ECO:0000256" key="1">
    <source>
        <dbReference type="SAM" id="MobiDB-lite"/>
    </source>
</evidence>
<name>A0A1B6KT11_9HEMI</name>
<dbReference type="GO" id="GO:1904158">
    <property type="term" value="P:axonemal central apparatus assembly"/>
    <property type="evidence" value="ECO:0007669"/>
    <property type="project" value="TreeGrafter"/>
</dbReference>
<dbReference type="GO" id="GO:1990716">
    <property type="term" value="C:axonemal central apparatus"/>
    <property type="evidence" value="ECO:0007669"/>
    <property type="project" value="TreeGrafter"/>
</dbReference>
<evidence type="ECO:0000313" key="2">
    <source>
        <dbReference type="EMBL" id="JAT14567.1"/>
    </source>
</evidence>
<dbReference type="EMBL" id="GEBQ01025410">
    <property type="protein sequence ID" value="JAT14567.1"/>
    <property type="molecule type" value="Transcribed_RNA"/>
</dbReference>
<reference evidence="2" key="1">
    <citation type="submission" date="2015-11" db="EMBL/GenBank/DDBJ databases">
        <title>De novo transcriptome assembly of four potential Pierce s Disease insect vectors from Arizona vineyards.</title>
        <authorList>
            <person name="Tassone E.E."/>
        </authorList>
    </citation>
    <scope>NUCLEOTIDE SEQUENCE</scope>
</reference>
<feature type="region of interest" description="Disordered" evidence="1">
    <location>
        <begin position="66"/>
        <end position="89"/>
    </location>
</feature>
<gene>
    <name evidence="2" type="ORF">g.70</name>
</gene>
<feature type="non-terminal residue" evidence="2">
    <location>
        <position position="1"/>
    </location>
</feature>
<sequence length="174" mass="19696">LLCSEIFKLVGPMFATKIPTSLLAPLVKYLLLEYKHRNKTIRQGIKEKQKHLEEYQQGLWNMSKAKAASSKGAKSEEKSDKIDKKSPGKVKEKTFTKLRRRGEEWKDIILVDDAPADGPLLYVTISSFFDPDLPLELIKLNVPLKAIVKLDLIEKNSSENNSALTLEIKAMIES</sequence>
<dbReference type="PANTHER" id="PTHR21963">
    <property type="entry name" value="PF6"/>
    <property type="match status" value="1"/>
</dbReference>